<sequence>MHDLTTNFIGRLRARDGAAWFELWETFGPILRSQLSRWGRGRIGVETVQDLSQDTMVALAGAIDRHDPSRGARFSTWLLAIAKYTLSDEMDRRGAQKRGSGVKPLALDGLEGMDPGSGLPTPDEAYELEVFDAKVEAALRQLERDAELLDFETFRLRILEGQSGREVAEALGTSEPTVSRRLARSRTLLQGLLFDVFARFSFSDDEWQEMERNGLGRIPNKTEDATFDDSIAEIYGRIAARRRHAEPSAPGA</sequence>
<dbReference type="InterPro" id="IPR013325">
    <property type="entry name" value="RNA_pol_sigma_r2"/>
</dbReference>
<dbReference type="Gene3D" id="1.10.10.10">
    <property type="entry name" value="Winged helix-like DNA-binding domain superfamily/Winged helix DNA-binding domain"/>
    <property type="match status" value="1"/>
</dbReference>
<accession>A0A518ESG4</accession>
<dbReference type="GO" id="GO:0016987">
    <property type="term" value="F:sigma factor activity"/>
    <property type="evidence" value="ECO:0007669"/>
    <property type="project" value="UniProtKB-KW"/>
</dbReference>
<evidence type="ECO:0000259" key="6">
    <source>
        <dbReference type="Pfam" id="PF04542"/>
    </source>
</evidence>
<dbReference type="InterPro" id="IPR007627">
    <property type="entry name" value="RNA_pol_sigma70_r2"/>
</dbReference>
<feature type="domain" description="RNA polymerase sigma factor 70 region 4 type 2" evidence="7">
    <location>
        <begin position="152"/>
        <end position="188"/>
    </location>
</feature>
<protein>
    <submittedName>
        <fullName evidence="8">RNA polymerase sigma factor RpoE</fullName>
    </submittedName>
</protein>
<dbReference type="SUPFAM" id="SSF88659">
    <property type="entry name" value="Sigma3 and sigma4 domains of RNA polymerase sigma factors"/>
    <property type="match status" value="1"/>
</dbReference>
<keyword evidence="4" id="KW-0238">DNA-binding</keyword>
<evidence type="ECO:0000256" key="2">
    <source>
        <dbReference type="ARBA" id="ARBA00023015"/>
    </source>
</evidence>
<proteinExistence type="inferred from homology"/>
<dbReference type="InterPro" id="IPR039425">
    <property type="entry name" value="RNA_pol_sigma-70-like"/>
</dbReference>
<comment type="similarity">
    <text evidence="1">Belongs to the sigma-70 factor family. ECF subfamily.</text>
</comment>
<evidence type="ECO:0000256" key="5">
    <source>
        <dbReference type="ARBA" id="ARBA00023163"/>
    </source>
</evidence>
<keyword evidence="5" id="KW-0804">Transcription</keyword>
<name>A0A518ESG4_9BACT</name>
<evidence type="ECO:0000256" key="1">
    <source>
        <dbReference type="ARBA" id="ARBA00010641"/>
    </source>
</evidence>
<dbReference type="EMBL" id="CP036434">
    <property type="protein sequence ID" value="QDV07038.1"/>
    <property type="molecule type" value="Genomic_DNA"/>
</dbReference>
<dbReference type="AlphaFoldDB" id="A0A518ESG4"/>
<dbReference type="InterPro" id="IPR013324">
    <property type="entry name" value="RNA_pol_sigma_r3/r4-like"/>
</dbReference>
<evidence type="ECO:0000256" key="4">
    <source>
        <dbReference type="ARBA" id="ARBA00023125"/>
    </source>
</evidence>
<dbReference type="Pfam" id="PF04542">
    <property type="entry name" value="Sigma70_r2"/>
    <property type="match status" value="1"/>
</dbReference>
<dbReference type="Gene3D" id="1.10.1740.10">
    <property type="match status" value="1"/>
</dbReference>
<evidence type="ECO:0000313" key="8">
    <source>
        <dbReference type="EMBL" id="QDV07038.1"/>
    </source>
</evidence>
<dbReference type="Pfam" id="PF08281">
    <property type="entry name" value="Sigma70_r4_2"/>
    <property type="match status" value="1"/>
</dbReference>
<keyword evidence="3" id="KW-0731">Sigma factor</keyword>
<dbReference type="NCBIfam" id="TIGR02937">
    <property type="entry name" value="sigma70-ECF"/>
    <property type="match status" value="1"/>
</dbReference>
<gene>
    <name evidence="8" type="ORF">Poly30_25570</name>
</gene>
<keyword evidence="2" id="KW-0805">Transcription regulation</keyword>
<dbReference type="RefSeq" id="WP_419191304.1">
    <property type="nucleotide sequence ID" value="NZ_CP036434.1"/>
</dbReference>
<dbReference type="PANTHER" id="PTHR43133">
    <property type="entry name" value="RNA POLYMERASE ECF-TYPE SIGMA FACTO"/>
    <property type="match status" value="1"/>
</dbReference>
<dbReference type="InterPro" id="IPR013249">
    <property type="entry name" value="RNA_pol_sigma70_r4_t2"/>
</dbReference>
<dbReference type="PANTHER" id="PTHR43133:SF8">
    <property type="entry name" value="RNA POLYMERASE SIGMA FACTOR HI_1459-RELATED"/>
    <property type="match status" value="1"/>
</dbReference>
<feature type="domain" description="RNA polymerase sigma-70 region 2" evidence="6">
    <location>
        <begin position="25"/>
        <end position="94"/>
    </location>
</feature>
<reference evidence="8 9" key="1">
    <citation type="submission" date="2019-02" db="EMBL/GenBank/DDBJ databases">
        <title>Deep-cultivation of Planctomycetes and their phenomic and genomic characterization uncovers novel biology.</title>
        <authorList>
            <person name="Wiegand S."/>
            <person name="Jogler M."/>
            <person name="Boedeker C."/>
            <person name="Pinto D."/>
            <person name="Vollmers J."/>
            <person name="Rivas-Marin E."/>
            <person name="Kohn T."/>
            <person name="Peeters S.H."/>
            <person name="Heuer A."/>
            <person name="Rast P."/>
            <person name="Oberbeckmann S."/>
            <person name="Bunk B."/>
            <person name="Jeske O."/>
            <person name="Meyerdierks A."/>
            <person name="Storesund J.E."/>
            <person name="Kallscheuer N."/>
            <person name="Luecker S."/>
            <person name="Lage O.M."/>
            <person name="Pohl T."/>
            <person name="Merkel B.J."/>
            <person name="Hornburger P."/>
            <person name="Mueller R.-W."/>
            <person name="Bruemmer F."/>
            <person name="Labrenz M."/>
            <person name="Spormann A.M."/>
            <person name="Op den Camp H."/>
            <person name="Overmann J."/>
            <person name="Amann R."/>
            <person name="Jetten M.S.M."/>
            <person name="Mascher T."/>
            <person name="Medema M.H."/>
            <person name="Devos D.P."/>
            <person name="Kaster A.-K."/>
            <person name="Ovreas L."/>
            <person name="Rohde M."/>
            <person name="Galperin M.Y."/>
            <person name="Jogler C."/>
        </authorList>
    </citation>
    <scope>NUCLEOTIDE SEQUENCE [LARGE SCALE GENOMIC DNA]</scope>
    <source>
        <strain evidence="8 9">Poly30</strain>
    </source>
</reference>
<dbReference type="InterPro" id="IPR014284">
    <property type="entry name" value="RNA_pol_sigma-70_dom"/>
</dbReference>
<organism evidence="8 9">
    <name type="scientific">Saltatorellus ferox</name>
    <dbReference type="NCBI Taxonomy" id="2528018"/>
    <lineage>
        <taxon>Bacteria</taxon>
        <taxon>Pseudomonadati</taxon>
        <taxon>Planctomycetota</taxon>
        <taxon>Planctomycetia</taxon>
        <taxon>Planctomycetia incertae sedis</taxon>
        <taxon>Saltatorellus</taxon>
    </lineage>
</organism>
<evidence type="ECO:0000256" key="3">
    <source>
        <dbReference type="ARBA" id="ARBA00023082"/>
    </source>
</evidence>
<evidence type="ECO:0000259" key="7">
    <source>
        <dbReference type="Pfam" id="PF08281"/>
    </source>
</evidence>
<dbReference type="SUPFAM" id="SSF88946">
    <property type="entry name" value="Sigma2 domain of RNA polymerase sigma factors"/>
    <property type="match status" value="1"/>
</dbReference>
<dbReference type="Proteomes" id="UP000320390">
    <property type="component" value="Chromosome"/>
</dbReference>
<dbReference type="InterPro" id="IPR036388">
    <property type="entry name" value="WH-like_DNA-bd_sf"/>
</dbReference>
<dbReference type="GO" id="GO:0003677">
    <property type="term" value="F:DNA binding"/>
    <property type="evidence" value="ECO:0007669"/>
    <property type="project" value="UniProtKB-KW"/>
</dbReference>
<keyword evidence="9" id="KW-1185">Reference proteome</keyword>
<dbReference type="GO" id="GO:0006352">
    <property type="term" value="P:DNA-templated transcription initiation"/>
    <property type="evidence" value="ECO:0007669"/>
    <property type="project" value="InterPro"/>
</dbReference>
<evidence type="ECO:0000313" key="9">
    <source>
        <dbReference type="Proteomes" id="UP000320390"/>
    </source>
</evidence>